<keyword evidence="2" id="KW-1003">Cell membrane</keyword>
<feature type="domain" description="EamA" evidence="7">
    <location>
        <begin position="11"/>
        <end position="139"/>
    </location>
</feature>
<reference evidence="8 9" key="1">
    <citation type="submission" date="2015-08" db="EMBL/GenBank/DDBJ databases">
        <title>Comparative genomics of the Campylobacter concisus group.</title>
        <authorList>
            <person name="Yee E."/>
            <person name="Chapman M.H."/>
            <person name="Huynh S."/>
            <person name="Bono J.L."/>
            <person name="On S.L."/>
            <person name="St Leger J."/>
            <person name="Foster G."/>
            <person name="Parker C.T."/>
            <person name="Miller W.G."/>
        </authorList>
    </citation>
    <scope>NUCLEOTIDE SEQUENCE [LARGE SCALE GENOMIC DNA]</scope>
    <source>
        <strain evidence="8 9">RM9337</strain>
    </source>
</reference>
<gene>
    <name evidence="8" type="ORF">CCAL9337_01710</name>
</gene>
<feature type="transmembrane region" description="Helical" evidence="6">
    <location>
        <begin position="73"/>
        <end position="92"/>
    </location>
</feature>
<proteinExistence type="predicted"/>
<dbReference type="InterPro" id="IPR051258">
    <property type="entry name" value="Diverse_Substrate_Transporter"/>
</dbReference>
<dbReference type="InterPro" id="IPR000620">
    <property type="entry name" value="EamA_dom"/>
</dbReference>
<evidence type="ECO:0000256" key="4">
    <source>
        <dbReference type="ARBA" id="ARBA00022989"/>
    </source>
</evidence>
<sequence>MKADRRKEFYADFTLVIVGIVWGVTFLPMAKALDTNGVFTILFWRFLIAFALLSLISLKFIKRIDPKSIKYGAIVGVFLFAGFALQTFALKYTLSSTVAFITGLIVIFVPFLMFVFFRTKIRAYTYIGASLATVGLYMLCDGELGFGLGELLSLFCAFAYAFEIMLAGYFVKKCEIFVMVATEFLVVCALSLICAVIFEDTPVPVLDREFVVAVGVTATLATVFAFFAQNIAQRYTTPVKTVLILTLEPVVAGFVGYFFGAEILSSWQILGAFVILVGILASELGSYITPKIRRKRGFDE</sequence>
<comment type="subcellular location">
    <subcellularLocation>
        <location evidence="1">Cell membrane</location>
        <topology evidence="1">Multi-pass membrane protein</topology>
    </subcellularLocation>
</comment>
<feature type="domain" description="EamA" evidence="7">
    <location>
        <begin position="148"/>
        <end position="280"/>
    </location>
</feature>
<dbReference type="Proteomes" id="UP000650616">
    <property type="component" value="Unassembled WGS sequence"/>
</dbReference>
<dbReference type="Pfam" id="PF00892">
    <property type="entry name" value="EamA"/>
    <property type="match status" value="2"/>
</dbReference>
<keyword evidence="3 6" id="KW-0812">Transmembrane</keyword>
<evidence type="ECO:0000313" key="9">
    <source>
        <dbReference type="Proteomes" id="UP000650616"/>
    </source>
</evidence>
<evidence type="ECO:0000256" key="3">
    <source>
        <dbReference type="ARBA" id="ARBA00022692"/>
    </source>
</evidence>
<dbReference type="InterPro" id="IPR037185">
    <property type="entry name" value="EmrE-like"/>
</dbReference>
<feature type="transmembrane region" description="Helical" evidence="6">
    <location>
        <begin position="123"/>
        <end position="139"/>
    </location>
</feature>
<feature type="transmembrane region" description="Helical" evidence="6">
    <location>
        <begin position="241"/>
        <end position="260"/>
    </location>
</feature>
<evidence type="ECO:0000256" key="2">
    <source>
        <dbReference type="ARBA" id="ARBA00022475"/>
    </source>
</evidence>
<dbReference type="GO" id="GO:0005886">
    <property type="term" value="C:plasma membrane"/>
    <property type="evidence" value="ECO:0007669"/>
    <property type="project" value="UniProtKB-SubCell"/>
</dbReference>
<feature type="transmembrane region" description="Helical" evidence="6">
    <location>
        <begin position="266"/>
        <end position="288"/>
    </location>
</feature>
<keyword evidence="4 6" id="KW-1133">Transmembrane helix</keyword>
<feature type="transmembrane region" description="Helical" evidence="6">
    <location>
        <begin position="151"/>
        <end position="171"/>
    </location>
</feature>
<name>A0AAW3ZR58_9BACT</name>
<evidence type="ECO:0000313" key="8">
    <source>
        <dbReference type="EMBL" id="MBE3607445.1"/>
    </source>
</evidence>
<feature type="transmembrane region" description="Helical" evidence="6">
    <location>
        <begin position="176"/>
        <end position="198"/>
    </location>
</feature>
<feature type="transmembrane region" description="Helical" evidence="6">
    <location>
        <begin position="210"/>
        <end position="229"/>
    </location>
</feature>
<dbReference type="PANTHER" id="PTHR42920">
    <property type="entry name" value="OS03G0707200 PROTEIN-RELATED"/>
    <property type="match status" value="1"/>
</dbReference>
<feature type="transmembrane region" description="Helical" evidence="6">
    <location>
        <begin position="42"/>
        <end position="61"/>
    </location>
</feature>
<protein>
    <submittedName>
        <fullName evidence="8">DMT family transporter</fullName>
    </submittedName>
</protein>
<feature type="transmembrane region" description="Helical" evidence="6">
    <location>
        <begin position="98"/>
        <end position="116"/>
    </location>
</feature>
<evidence type="ECO:0000259" key="7">
    <source>
        <dbReference type="Pfam" id="PF00892"/>
    </source>
</evidence>
<evidence type="ECO:0000256" key="6">
    <source>
        <dbReference type="SAM" id="Phobius"/>
    </source>
</evidence>
<feature type="transmembrane region" description="Helical" evidence="6">
    <location>
        <begin position="9"/>
        <end position="30"/>
    </location>
</feature>
<evidence type="ECO:0000256" key="5">
    <source>
        <dbReference type="ARBA" id="ARBA00023136"/>
    </source>
</evidence>
<comment type="caution">
    <text evidence="8">The sequence shown here is derived from an EMBL/GenBank/DDBJ whole genome shotgun (WGS) entry which is preliminary data.</text>
</comment>
<dbReference type="EMBL" id="LIWG01000001">
    <property type="protein sequence ID" value="MBE3607445.1"/>
    <property type="molecule type" value="Genomic_DNA"/>
</dbReference>
<keyword evidence="9" id="KW-1185">Reference proteome</keyword>
<dbReference type="AlphaFoldDB" id="A0AAW3ZR58"/>
<evidence type="ECO:0000256" key="1">
    <source>
        <dbReference type="ARBA" id="ARBA00004651"/>
    </source>
</evidence>
<dbReference type="SUPFAM" id="SSF103481">
    <property type="entry name" value="Multidrug resistance efflux transporter EmrE"/>
    <property type="match status" value="2"/>
</dbReference>
<accession>A0AAW3ZR58</accession>
<keyword evidence="5 6" id="KW-0472">Membrane</keyword>
<organism evidence="8 9">
    <name type="scientific">Campylobacter californiensis</name>
    <dbReference type="NCBI Taxonomy" id="1032243"/>
    <lineage>
        <taxon>Bacteria</taxon>
        <taxon>Pseudomonadati</taxon>
        <taxon>Campylobacterota</taxon>
        <taxon>Epsilonproteobacteria</taxon>
        <taxon>Campylobacterales</taxon>
        <taxon>Campylobacteraceae</taxon>
        <taxon>Campylobacter</taxon>
    </lineage>
</organism>
<dbReference type="RefSeq" id="WP_169972322.1">
    <property type="nucleotide sequence ID" value="NZ_CP012545.1"/>
</dbReference>
<dbReference type="PANTHER" id="PTHR42920:SF5">
    <property type="entry name" value="EAMA DOMAIN-CONTAINING PROTEIN"/>
    <property type="match status" value="1"/>
</dbReference>